<dbReference type="EMBL" id="CAJMXA010000050">
    <property type="protein sequence ID" value="CAE6413293.1"/>
    <property type="molecule type" value="Genomic_DNA"/>
</dbReference>
<feature type="repeat" description="WD" evidence="3">
    <location>
        <begin position="1078"/>
        <end position="1119"/>
    </location>
</feature>
<dbReference type="InterPro" id="IPR007111">
    <property type="entry name" value="NACHT_NTPase"/>
</dbReference>
<sequence>MDPPSRKRVKQPLELIRNSLKRAKHEGNLESSASSSNGALPHTSSHVNEQSYKVSFVDSHLENLLEPPSAMEEDLAEVTEPGSSIPTTGFQATELVNLSSVEQPAPEQTHQGPPSQASTKKGLKRTVTVLTGQAADLLKIGPLKDVSDLLQGFADMCIADRAVKNEYEALRQRLQGLLRVLEEHSNMGESLEMVSKITGIREFIERELGFLGYQQRGEQHRFLLGAQKKEDNFLACCRRIQAYMDRLALDTYLSMWNIEEQYSRDRSLSWINRLPSAPSAWYDSSVGEDLKRRECTPGTRIDVLANLLGWAGNNDTEAVYWLNGMAGTGKTTIAYSVCKELAHSHKLAASFFCSRLRDECRDVKMIIPSIAYQLAQSSPPFQSALSTIIENNQDAHHRVLDEQFEALIRKPLLAVIATGSLEPGRVIVVIDALDECENKDSTRAILGVLLNKSVDLPIRFIVSSRPEPQIRDKMTDDRVKARLVLHELDTGNVQIDIKTYLQEELKQMKPPPESAQIDALVEQAGILFIYAATAVRYIGYDNFRRNPKARMRTLLDRSQSEGTKKTQEIDQLYAAILEAGLGDPALEQHEQHDMRQVLFTVICAREPVTVEGLSELLQMEDVERVRVALRPFWSVLHVVGLNELVTTLHASFPDFMFDLSRSGAYHCSSEAHNGKLAVHCFERIKRAQPQFNICGLESSYLRDENIPNIEERAAKAIPPELLYACRFWADHIDTGECASVLAKPLKDFLSTRLLLWMEILNVNRQMKAGTECMKIIIKWCDKLEAHRELFELAHDAKKFVEAFALNPISQSTPHIYMSMLAFWPGSAPISKYYAKYTHGPVKAEGTALDRRQLAHLATWAFDKKIEAMAMSPDGLYIALAIGSGVLVVDSSSGRVVAEPLTGHEDTTSSITFSSDGTCLVAGYIDHKDAKILRWDTHTSTGYTMLHPLLLKGHTRSVNCLCFSLDGARIATGSDDKTVRVWDTENGKLLLCLATEVPIYAVAFSPDGTRISAKSSQTLYVWDSRTGDTTLGPLTRPNHIDIMTFSPKNLPIICDCDNSPNGIIYVLNAHSGDVIPGPLTGYQAEITCIGCSPNGSYIVSGSDDRTVCVWDVQNGNMVLGPLEAHTGEITSVTFSADGSHIISACLGGLVCTWDARQRNLTSSSDRAPLDPITSVNFSSDGTRFVSGSEFGTICIWDALTGEMVVGPIRAHTSRINAVHFSNDHIVSGSEDGKICICNALTEEAVLDRLELHPGTRVRAIAYSPNGKHIATGSGNEIDLWDAQTGSRALGPLTGLQGSVASIQFSPDGTRIVGSSWESRENIVVWDVSDGKSLFGSLDGHHNWVFSVSYSPNGALIASGSGDKTIIIWDAYTGKKALGPLTGHSSYVRSVDFSPDSTRLVSGSSDRTIRIWDIQTGEMVFKLPNGHENRIRSVAYSPDGTRILSLSRDMCTRVHDARSPEEMAWSRSESEVSDWTIKKDGWVVDEEGGLLVWVPGDLRKVLMWPRTELLVAPPGYVRLRFDKPHMGKFWGKCFASN</sequence>
<dbReference type="SUPFAM" id="SSF50969">
    <property type="entry name" value="YVTN repeat-like/Quinoprotein amine dehydrogenase"/>
    <property type="match status" value="1"/>
</dbReference>
<feature type="repeat" description="WD" evidence="3">
    <location>
        <begin position="950"/>
        <end position="991"/>
    </location>
</feature>
<gene>
    <name evidence="6" type="ORF">RDB_LOCUS3269</name>
</gene>
<keyword evidence="1 3" id="KW-0853">WD repeat</keyword>
<dbReference type="SUPFAM" id="SSF50998">
    <property type="entry name" value="Quinoprotein alcohol dehydrogenase-like"/>
    <property type="match status" value="1"/>
</dbReference>
<dbReference type="Pfam" id="PF00400">
    <property type="entry name" value="WD40"/>
    <property type="match status" value="11"/>
</dbReference>
<dbReference type="SMART" id="SM00320">
    <property type="entry name" value="WD40"/>
    <property type="match status" value="13"/>
</dbReference>
<feature type="compositionally biased region" description="Polar residues" evidence="4">
    <location>
        <begin position="103"/>
        <end position="119"/>
    </location>
</feature>
<dbReference type="InterPro" id="IPR015943">
    <property type="entry name" value="WD40/YVTN_repeat-like_dom_sf"/>
</dbReference>
<evidence type="ECO:0000313" key="7">
    <source>
        <dbReference type="Proteomes" id="UP000663853"/>
    </source>
</evidence>
<dbReference type="PROSITE" id="PS50837">
    <property type="entry name" value="NACHT"/>
    <property type="match status" value="1"/>
</dbReference>
<evidence type="ECO:0000256" key="2">
    <source>
        <dbReference type="ARBA" id="ARBA00022737"/>
    </source>
</evidence>
<dbReference type="Gene3D" id="2.130.10.10">
    <property type="entry name" value="YVTN repeat-like/Quinoprotein amine dehydrogenase"/>
    <property type="match status" value="4"/>
</dbReference>
<feature type="repeat" description="WD" evidence="3">
    <location>
        <begin position="1171"/>
        <end position="1205"/>
    </location>
</feature>
<feature type="region of interest" description="Disordered" evidence="4">
    <location>
        <begin position="18"/>
        <end position="47"/>
    </location>
</feature>
<feature type="repeat" description="WD" evidence="3">
    <location>
        <begin position="1379"/>
        <end position="1420"/>
    </location>
</feature>
<dbReference type="PANTHER" id="PTHR22847">
    <property type="entry name" value="WD40 REPEAT PROTEIN"/>
    <property type="match status" value="1"/>
</dbReference>
<dbReference type="InterPro" id="IPR020472">
    <property type="entry name" value="WD40_PAC1"/>
</dbReference>
<name>A0A8H2X0W3_9AGAM</name>
<feature type="repeat" description="WD" evidence="3">
    <location>
        <begin position="1336"/>
        <end position="1377"/>
    </location>
</feature>
<feature type="repeat" description="WD" evidence="3">
    <location>
        <begin position="1121"/>
        <end position="1162"/>
    </location>
</feature>
<feature type="region of interest" description="Disordered" evidence="4">
    <location>
        <begin position="103"/>
        <end position="123"/>
    </location>
</feature>
<dbReference type="GO" id="GO:1990234">
    <property type="term" value="C:transferase complex"/>
    <property type="evidence" value="ECO:0007669"/>
    <property type="project" value="UniProtKB-ARBA"/>
</dbReference>
<feature type="domain" description="NACHT" evidence="5">
    <location>
        <begin position="318"/>
        <end position="466"/>
    </location>
</feature>
<reference evidence="6" key="1">
    <citation type="submission" date="2021-01" db="EMBL/GenBank/DDBJ databases">
        <authorList>
            <person name="Kaushik A."/>
        </authorList>
    </citation>
    <scope>NUCLEOTIDE SEQUENCE</scope>
    <source>
        <strain evidence="6">AG6-10EEA</strain>
    </source>
</reference>
<comment type="caution">
    <text evidence="6">The sequence shown here is derived from an EMBL/GenBank/DDBJ whole genome shotgun (WGS) entry which is preliminary data.</text>
</comment>
<dbReference type="InterPro" id="IPR056884">
    <property type="entry name" value="NPHP3-like_N"/>
</dbReference>
<dbReference type="PROSITE" id="PS50082">
    <property type="entry name" value="WD_REPEATS_2"/>
    <property type="match status" value="7"/>
</dbReference>
<accession>A0A8H2X0W3</accession>
<feature type="compositionally biased region" description="Polar residues" evidence="4">
    <location>
        <begin position="29"/>
        <end position="47"/>
    </location>
</feature>
<evidence type="ECO:0000256" key="1">
    <source>
        <dbReference type="ARBA" id="ARBA00022574"/>
    </source>
</evidence>
<dbReference type="InterPro" id="IPR001680">
    <property type="entry name" value="WD40_rpt"/>
</dbReference>
<dbReference type="InterPro" id="IPR027417">
    <property type="entry name" value="P-loop_NTPase"/>
</dbReference>
<organism evidence="6 7">
    <name type="scientific">Rhizoctonia solani</name>
    <dbReference type="NCBI Taxonomy" id="456999"/>
    <lineage>
        <taxon>Eukaryota</taxon>
        <taxon>Fungi</taxon>
        <taxon>Dikarya</taxon>
        <taxon>Basidiomycota</taxon>
        <taxon>Agaricomycotina</taxon>
        <taxon>Agaricomycetes</taxon>
        <taxon>Cantharellales</taxon>
        <taxon>Ceratobasidiaceae</taxon>
        <taxon>Rhizoctonia</taxon>
    </lineage>
</organism>
<evidence type="ECO:0000313" key="6">
    <source>
        <dbReference type="EMBL" id="CAE6413293.1"/>
    </source>
</evidence>
<feature type="repeat" description="WD" evidence="3">
    <location>
        <begin position="1422"/>
        <end position="1463"/>
    </location>
</feature>
<evidence type="ECO:0000259" key="5">
    <source>
        <dbReference type="PROSITE" id="PS50837"/>
    </source>
</evidence>
<dbReference type="InterPro" id="IPR011044">
    <property type="entry name" value="Quino_amine_DH_bsu"/>
</dbReference>
<dbReference type="PANTHER" id="PTHR22847:SF637">
    <property type="entry name" value="WD REPEAT DOMAIN 5B"/>
    <property type="match status" value="1"/>
</dbReference>
<dbReference type="SUPFAM" id="SSF50978">
    <property type="entry name" value="WD40 repeat-like"/>
    <property type="match status" value="1"/>
</dbReference>
<dbReference type="InterPro" id="IPR011047">
    <property type="entry name" value="Quinoprotein_ADH-like_sf"/>
</dbReference>
<dbReference type="PROSITE" id="PS00678">
    <property type="entry name" value="WD_REPEATS_1"/>
    <property type="match status" value="3"/>
</dbReference>
<dbReference type="InterPro" id="IPR036322">
    <property type="entry name" value="WD40_repeat_dom_sf"/>
</dbReference>
<dbReference type="PROSITE" id="PS50294">
    <property type="entry name" value="WD_REPEATS_REGION"/>
    <property type="match status" value="5"/>
</dbReference>
<dbReference type="Proteomes" id="UP000663853">
    <property type="component" value="Unassembled WGS sequence"/>
</dbReference>
<proteinExistence type="predicted"/>
<evidence type="ECO:0000256" key="3">
    <source>
        <dbReference type="PROSITE-ProRule" id="PRU00221"/>
    </source>
</evidence>
<dbReference type="SUPFAM" id="SSF52540">
    <property type="entry name" value="P-loop containing nucleoside triphosphate hydrolases"/>
    <property type="match status" value="1"/>
</dbReference>
<protein>
    <recommendedName>
        <fullName evidence="5">NACHT domain-containing protein</fullName>
    </recommendedName>
</protein>
<evidence type="ECO:0000256" key="4">
    <source>
        <dbReference type="SAM" id="MobiDB-lite"/>
    </source>
</evidence>
<dbReference type="PRINTS" id="PR00320">
    <property type="entry name" value="GPROTEINBRPT"/>
</dbReference>
<keyword evidence="2" id="KW-0677">Repeat</keyword>
<dbReference type="CDD" id="cd00200">
    <property type="entry name" value="WD40"/>
    <property type="match status" value="2"/>
</dbReference>
<dbReference type="Pfam" id="PF24883">
    <property type="entry name" value="NPHP3_N"/>
    <property type="match status" value="1"/>
</dbReference>
<dbReference type="Gene3D" id="3.40.50.300">
    <property type="entry name" value="P-loop containing nucleotide triphosphate hydrolases"/>
    <property type="match status" value="1"/>
</dbReference>
<dbReference type="InterPro" id="IPR019775">
    <property type="entry name" value="WD40_repeat_CS"/>
</dbReference>